<evidence type="ECO:0000313" key="2">
    <source>
        <dbReference type="Proteomes" id="UP001458880"/>
    </source>
</evidence>
<keyword evidence="2" id="KW-1185">Reference proteome</keyword>
<sequence>MSTNPKDWLRWFEELEEEEENNRCIEGSSEVVDEDEAISHSHPQYHEKTMRKIAIPVQNIAVIRKKMTVTLQIIWEKIN</sequence>
<proteinExistence type="predicted"/>
<evidence type="ECO:0000313" key="1">
    <source>
        <dbReference type="EMBL" id="KAK9710069.1"/>
    </source>
</evidence>
<gene>
    <name evidence="1" type="ORF">QE152_g26228</name>
</gene>
<organism evidence="1 2">
    <name type="scientific">Popillia japonica</name>
    <name type="common">Japanese beetle</name>
    <dbReference type="NCBI Taxonomy" id="7064"/>
    <lineage>
        <taxon>Eukaryota</taxon>
        <taxon>Metazoa</taxon>
        <taxon>Ecdysozoa</taxon>
        <taxon>Arthropoda</taxon>
        <taxon>Hexapoda</taxon>
        <taxon>Insecta</taxon>
        <taxon>Pterygota</taxon>
        <taxon>Neoptera</taxon>
        <taxon>Endopterygota</taxon>
        <taxon>Coleoptera</taxon>
        <taxon>Polyphaga</taxon>
        <taxon>Scarabaeiformia</taxon>
        <taxon>Scarabaeidae</taxon>
        <taxon>Rutelinae</taxon>
        <taxon>Popillia</taxon>
    </lineage>
</organism>
<name>A0AAW1JZ03_POPJA</name>
<dbReference type="AlphaFoldDB" id="A0AAW1JZ03"/>
<accession>A0AAW1JZ03</accession>
<protein>
    <submittedName>
        <fullName evidence="1">Uncharacterized protein</fullName>
    </submittedName>
</protein>
<comment type="caution">
    <text evidence="1">The sequence shown here is derived from an EMBL/GenBank/DDBJ whole genome shotgun (WGS) entry which is preliminary data.</text>
</comment>
<dbReference type="Proteomes" id="UP001458880">
    <property type="component" value="Unassembled WGS sequence"/>
</dbReference>
<reference evidence="1 2" key="1">
    <citation type="journal article" date="2024" name="BMC Genomics">
        <title>De novo assembly and annotation of Popillia japonica's genome with initial clues to its potential as an invasive pest.</title>
        <authorList>
            <person name="Cucini C."/>
            <person name="Boschi S."/>
            <person name="Funari R."/>
            <person name="Cardaioli E."/>
            <person name="Iannotti N."/>
            <person name="Marturano G."/>
            <person name="Paoli F."/>
            <person name="Bruttini M."/>
            <person name="Carapelli A."/>
            <person name="Frati F."/>
            <person name="Nardi F."/>
        </authorList>
    </citation>
    <scope>NUCLEOTIDE SEQUENCE [LARGE SCALE GENOMIC DNA]</scope>
    <source>
        <strain evidence="1">DMR45628</strain>
    </source>
</reference>
<dbReference type="EMBL" id="JASPKY010000298">
    <property type="protein sequence ID" value="KAK9710069.1"/>
    <property type="molecule type" value="Genomic_DNA"/>
</dbReference>